<protein>
    <submittedName>
        <fullName evidence="1">Uncharacterized protein</fullName>
    </submittedName>
</protein>
<dbReference type="AlphaFoldDB" id="A0A7J6PRG9"/>
<organism evidence="1 2">
    <name type="scientific">Perkinsus olseni</name>
    <name type="common">Perkinsus atlanticus</name>
    <dbReference type="NCBI Taxonomy" id="32597"/>
    <lineage>
        <taxon>Eukaryota</taxon>
        <taxon>Sar</taxon>
        <taxon>Alveolata</taxon>
        <taxon>Perkinsozoa</taxon>
        <taxon>Perkinsea</taxon>
        <taxon>Perkinsida</taxon>
        <taxon>Perkinsidae</taxon>
        <taxon>Perkinsus</taxon>
    </lineage>
</organism>
<dbReference type="EMBL" id="JABANM010035346">
    <property type="protein sequence ID" value="KAF4698161.1"/>
    <property type="molecule type" value="Genomic_DNA"/>
</dbReference>
<gene>
    <name evidence="1" type="ORF">FOZ62_028648</name>
</gene>
<dbReference type="Proteomes" id="UP000574390">
    <property type="component" value="Unassembled WGS sequence"/>
</dbReference>
<name>A0A7J6PRG9_PEROL</name>
<feature type="non-terminal residue" evidence="1">
    <location>
        <position position="209"/>
    </location>
</feature>
<sequence>MTSGVDDDDKNRVAMMLGKPMTSSSLDDEWESKYKILDKLYSDAGNHEDIVALVRDLSNVDKYGIKKLHSKWLDREWCGMNVSSSANFNKLKYVMEHEWQDVVDLDKYATDENAVNRITHFGRIRYLRWLCSIIRSVGCNGTFKEDEVKWLYHKLDHLCEDIRKDTRVGSCANAGMMYSKDLQDASLLLSFGRQQEYKPWELQIDADEV</sequence>
<accession>A0A7J6PRG9</accession>
<proteinExistence type="predicted"/>
<comment type="caution">
    <text evidence="1">The sequence shown here is derived from an EMBL/GenBank/DDBJ whole genome shotgun (WGS) entry which is preliminary data.</text>
</comment>
<evidence type="ECO:0000313" key="2">
    <source>
        <dbReference type="Proteomes" id="UP000574390"/>
    </source>
</evidence>
<evidence type="ECO:0000313" key="1">
    <source>
        <dbReference type="EMBL" id="KAF4698161.1"/>
    </source>
</evidence>
<reference evidence="1 2" key="1">
    <citation type="submission" date="2020-04" db="EMBL/GenBank/DDBJ databases">
        <title>Perkinsus olseni comparative genomics.</title>
        <authorList>
            <person name="Bogema D.R."/>
        </authorList>
    </citation>
    <scope>NUCLEOTIDE SEQUENCE [LARGE SCALE GENOMIC DNA]</scope>
    <source>
        <strain evidence="1">ATCC PRA-205</strain>
    </source>
</reference>